<name>A0A9X9LXX8_GULGU</name>
<protein>
    <submittedName>
        <fullName evidence="1">Uncharacterized protein</fullName>
    </submittedName>
</protein>
<evidence type="ECO:0000313" key="1">
    <source>
        <dbReference type="EMBL" id="VCW99225.1"/>
    </source>
</evidence>
<reference evidence="1 2" key="1">
    <citation type="submission" date="2018-10" db="EMBL/GenBank/DDBJ databases">
        <authorList>
            <person name="Ekblom R."/>
            <person name="Jareborg N."/>
        </authorList>
    </citation>
    <scope>NUCLEOTIDE SEQUENCE [LARGE SCALE GENOMIC DNA]</scope>
    <source>
        <tissue evidence="1">Muscle</tissue>
    </source>
</reference>
<proteinExistence type="predicted"/>
<dbReference type="AlphaFoldDB" id="A0A9X9LXX8"/>
<dbReference type="Proteomes" id="UP000269945">
    <property type="component" value="Unassembled WGS sequence"/>
</dbReference>
<evidence type="ECO:0000313" key="2">
    <source>
        <dbReference type="Proteomes" id="UP000269945"/>
    </source>
</evidence>
<gene>
    <name evidence="1" type="ORF">BN2614_LOCUS3</name>
</gene>
<organism evidence="1 2">
    <name type="scientific">Gulo gulo</name>
    <name type="common">Wolverine</name>
    <name type="synonym">Gluton</name>
    <dbReference type="NCBI Taxonomy" id="48420"/>
    <lineage>
        <taxon>Eukaryota</taxon>
        <taxon>Metazoa</taxon>
        <taxon>Chordata</taxon>
        <taxon>Craniata</taxon>
        <taxon>Vertebrata</taxon>
        <taxon>Euteleostomi</taxon>
        <taxon>Mammalia</taxon>
        <taxon>Eutheria</taxon>
        <taxon>Laurasiatheria</taxon>
        <taxon>Carnivora</taxon>
        <taxon>Caniformia</taxon>
        <taxon>Musteloidea</taxon>
        <taxon>Mustelidae</taxon>
        <taxon>Guloninae</taxon>
        <taxon>Gulo</taxon>
    </lineage>
</organism>
<accession>A0A9X9LXX8</accession>
<dbReference type="EMBL" id="CYRY02027907">
    <property type="protein sequence ID" value="VCW99225.1"/>
    <property type="molecule type" value="Genomic_DNA"/>
</dbReference>
<keyword evidence="2" id="KW-1185">Reference proteome</keyword>
<sequence>MLQCTQAPHWHGKKDGKGIISSIQEAYLDEKKIKHLKQMEKLKMQSTAC</sequence>
<comment type="caution">
    <text evidence="1">The sequence shown here is derived from an EMBL/GenBank/DDBJ whole genome shotgun (WGS) entry which is preliminary data.</text>
</comment>